<dbReference type="SUPFAM" id="SSF56801">
    <property type="entry name" value="Acetyl-CoA synthetase-like"/>
    <property type="match status" value="1"/>
</dbReference>
<dbReference type="PANTHER" id="PTHR22754">
    <property type="entry name" value="DISCO-INTERACTING PROTEIN 2 DIP2 -RELATED"/>
    <property type="match status" value="1"/>
</dbReference>
<organism evidence="4 5">
    <name type="scientific">Micromonospora lupini str. Lupac 08</name>
    <dbReference type="NCBI Taxonomy" id="1150864"/>
    <lineage>
        <taxon>Bacteria</taxon>
        <taxon>Bacillati</taxon>
        <taxon>Actinomycetota</taxon>
        <taxon>Actinomycetes</taxon>
        <taxon>Micromonosporales</taxon>
        <taxon>Micromonosporaceae</taxon>
        <taxon>Micromonospora</taxon>
    </lineage>
</organism>
<dbReference type="InterPro" id="IPR020845">
    <property type="entry name" value="AMP-binding_CS"/>
</dbReference>
<dbReference type="Pfam" id="PF00501">
    <property type="entry name" value="AMP-binding"/>
    <property type="match status" value="1"/>
</dbReference>
<dbReference type="EMBL" id="CAIE01000027">
    <property type="protein sequence ID" value="CCH18649.1"/>
    <property type="molecule type" value="Genomic_DNA"/>
</dbReference>
<dbReference type="InterPro" id="IPR042099">
    <property type="entry name" value="ANL_N_sf"/>
</dbReference>
<dbReference type="eggNOG" id="COG0318">
    <property type="taxonomic scope" value="Bacteria"/>
</dbReference>
<dbReference type="InterPro" id="IPR000873">
    <property type="entry name" value="AMP-dep_synth/lig_dom"/>
</dbReference>
<dbReference type="GO" id="GO:0005886">
    <property type="term" value="C:plasma membrane"/>
    <property type="evidence" value="ECO:0007669"/>
    <property type="project" value="TreeGrafter"/>
</dbReference>
<dbReference type="Gene3D" id="3.40.50.12780">
    <property type="entry name" value="N-terminal domain of ligase-like"/>
    <property type="match status" value="1"/>
</dbReference>
<evidence type="ECO:0000256" key="1">
    <source>
        <dbReference type="ARBA" id="ARBA00006432"/>
    </source>
</evidence>
<gene>
    <name evidence="4" type="ORF">MILUP08_43560</name>
</gene>
<protein>
    <submittedName>
        <fullName evidence="4">AMP-dependent synthetase and ligase</fullName>
    </submittedName>
</protein>
<accession>I0L4A2</accession>
<comment type="caution">
    <text evidence="4">The sequence shown here is derived from an EMBL/GenBank/DDBJ whole genome shotgun (WGS) entry which is preliminary data.</text>
</comment>
<dbReference type="GO" id="GO:0070566">
    <property type="term" value="F:adenylyltransferase activity"/>
    <property type="evidence" value="ECO:0007669"/>
    <property type="project" value="TreeGrafter"/>
</dbReference>
<evidence type="ECO:0000256" key="2">
    <source>
        <dbReference type="SAM" id="MobiDB-lite"/>
    </source>
</evidence>
<dbReference type="STRING" id="1150864.MILUP08_43560"/>
<sequence>MTERAVAESPLLSWLERPRQDRGVHFAAGGDDWTFLSYAELADRTRVLLAGLRAVGVTPGDVVSIVEPAGPDFVATLFAAMAAGAAPSPIAPPLNFQDRAVYGEHVSGLLRAAAPRVVVCAATLTTAIAPLAETAGVPRVLSADELADAAGGSRGAVADPGPLALLQFTSGSSGRARGVQVPHAALAANVAAIRRWLAMTPDDPTASWLPVHHDMGLIGCLVTPVVNTSDLWLMPPEEFVRNPGRYLRCFGARGARLTSMPNFGLEYIARRVRPEALTGLDFSAWRAVIVGAERVDAEALRRFCALLGPHGFDPRALLPAYGLAEATLAVTGLPLDELYHAVELRPDRLRLGARAVGDPAEPVDVDDGGEAYPVVGCGRPLTGVRVRIVDEAGTPLPDGMVGEIEVHGPSVAQGYVNEADSASQTALGGGVLRTADAGFLHDGQLHVLGRLGDSMKVRGRAVFAEDLEWAICRPGVPAQRMAALLGHRAGTATVVAVFEQAQPEWLAQAERELRRRAEGAQVVIVDAPRGTIARTSSGKPKRRQLWQAFVDDRLPGTVVTTGPAGRSDQTEHTTTAS</sequence>
<dbReference type="PANTHER" id="PTHR22754:SF32">
    <property type="entry name" value="DISCO-INTERACTING PROTEIN 2"/>
    <property type="match status" value="1"/>
</dbReference>
<dbReference type="Proteomes" id="UP000003448">
    <property type="component" value="Unassembled WGS sequence"/>
</dbReference>
<dbReference type="AlphaFoldDB" id="I0L4A2"/>
<dbReference type="GO" id="GO:0006633">
    <property type="term" value="P:fatty acid biosynthetic process"/>
    <property type="evidence" value="ECO:0007669"/>
    <property type="project" value="TreeGrafter"/>
</dbReference>
<dbReference type="OrthoDB" id="3671040at2"/>
<proteinExistence type="inferred from homology"/>
<evidence type="ECO:0000313" key="5">
    <source>
        <dbReference type="Proteomes" id="UP000003448"/>
    </source>
</evidence>
<reference evidence="5" key="1">
    <citation type="journal article" date="2012" name="J. Bacteriol.">
        <title>Genome Sequence of Micromonospora lupini Lupac 08, Isolated from Root Nodules of Lupinus angustifolius.</title>
        <authorList>
            <person name="Alonso-Vega P."/>
            <person name="Normand P."/>
            <person name="Bacigalupe R."/>
            <person name="Pujic P."/>
            <person name="Lajus A."/>
            <person name="Vallenet D."/>
            <person name="Carro L."/>
            <person name="Coll P."/>
            <person name="Trujillo M.E."/>
        </authorList>
    </citation>
    <scope>NUCLEOTIDE SEQUENCE [LARGE SCALE GENOMIC DNA]</scope>
    <source>
        <strain evidence="5">Lupac 08</strain>
    </source>
</reference>
<name>I0L4A2_9ACTN</name>
<feature type="domain" description="AMP-dependent synthetase/ligase" evidence="3">
    <location>
        <begin position="26"/>
        <end position="415"/>
    </location>
</feature>
<dbReference type="PROSITE" id="PS00455">
    <property type="entry name" value="AMP_BINDING"/>
    <property type="match status" value="1"/>
</dbReference>
<keyword evidence="5" id="KW-1185">Reference proteome</keyword>
<dbReference type="RefSeq" id="WP_007460184.1">
    <property type="nucleotide sequence ID" value="NZ_HF570108.1"/>
</dbReference>
<keyword evidence="4" id="KW-0436">Ligase</keyword>
<feature type="region of interest" description="Disordered" evidence="2">
    <location>
        <begin position="557"/>
        <end position="577"/>
    </location>
</feature>
<dbReference type="GO" id="GO:0016874">
    <property type="term" value="F:ligase activity"/>
    <property type="evidence" value="ECO:0007669"/>
    <property type="project" value="UniProtKB-KW"/>
</dbReference>
<evidence type="ECO:0000259" key="3">
    <source>
        <dbReference type="Pfam" id="PF00501"/>
    </source>
</evidence>
<evidence type="ECO:0000313" key="4">
    <source>
        <dbReference type="EMBL" id="CCH18649.1"/>
    </source>
</evidence>
<comment type="similarity">
    <text evidence="1">Belongs to the ATP-dependent AMP-binding enzyme family.</text>
</comment>
<dbReference type="Gene3D" id="3.30.300.30">
    <property type="match status" value="1"/>
</dbReference>
<dbReference type="InterPro" id="IPR045851">
    <property type="entry name" value="AMP-bd_C_sf"/>
</dbReference>